<dbReference type="InterPro" id="IPR057842">
    <property type="entry name" value="WH_MER3"/>
</dbReference>
<dbReference type="FunFam" id="1.10.3380.10:FF:000002">
    <property type="entry name" value="Activating signal cointegrator 1 complex subunit 3"/>
    <property type="match status" value="1"/>
</dbReference>
<feature type="domain" description="Helicase ATP-binding" evidence="9">
    <location>
        <begin position="1070"/>
        <end position="1245"/>
    </location>
</feature>
<dbReference type="InterPro" id="IPR014756">
    <property type="entry name" value="Ig_E-set"/>
</dbReference>
<dbReference type="GO" id="GO:0016787">
    <property type="term" value="F:hydrolase activity"/>
    <property type="evidence" value="ECO:0007669"/>
    <property type="project" value="UniProtKB-KW"/>
</dbReference>
<dbReference type="SMART" id="SM00487">
    <property type="entry name" value="DEXDc"/>
    <property type="match status" value="2"/>
</dbReference>
<dbReference type="GO" id="GO:0005634">
    <property type="term" value="C:nucleus"/>
    <property type="evidence" value="ECO:0000318"/>
    <property type="project" value="GO_Central"/>
</dbReference>
<dbReference type="Pfam" id="PF23445">
    <property type="entry name" value="WHD_SNRNP200"/>
    <property type="match status" value="2"/>
</dbReference>
<dbReference type="FunFam" id="1.10.10.10:FF:000012">
    <property type="entry name" value="U5 small nuclear ribonucleoprotein helicase"/>
    <property type="match status" value="1"/>
</dbReference>
<dbReference type="InterPro" id="IPR003593">
    <property type="entry name" value="AAA+_ATPase"/>
</dbReference>
<dbReference type="SMART" id="SM00973">
    <property type="entry name" value="Sec63"/>
    <property type="match status" value="2"/>
</dbReference>
<dbReference type="Proteomes" id="UP000000305">
    <property type="component" value="Unassembled WGS sequence"/>
</dbReference>
<keyword evidence="4" id="KW-0547">Nucleotide-binding</keyword>
<dbReference type="FunFam" id="1.10.150.20:FF:000004">
    <property type="entry name" value="U5 small nuclear ribonucleoprotein helicase"/>
    <property type="match status" value="1"/>
</dbReference>
<dbReference type="PhylomeDB" id="E9H7W7"/>
<evidence type="ECO:0000259" key="10">
    <source>
        <dbReference type="PROSITE" id="PS51194"/>
    </source>
</evidence>
<evidence type="ECO:0000259" key="9">
    <source>
        <dbReference type="PROSITE" id="PS51192"/>
    </source>
</evidence>
<dbReference type="InterPro" id="IPR014001">
    <property type="entry name" value="Helicase_ATP-bd"/>
</dbReference>
<dbReference type="FunFam" id="3.40.50.300:FF:000198">
    <property type="entry name" value="Activating signal cointegrator 1 complex subunit"/>
    <property type="match status" value="1"/>
</dbReference>
<dbReference type="SUPFAM" id="SSF52540">
    <property type="entry name" value="P-loop containing nucleoside triphosphate hydrolases"/>
    <property type="match status" value="3"/>
</dbReference>
<dbReference type="eggNOG" id="KOG0952">
    <property type="taxonomic scope" value="Eukaryota"/>
</dbReference>
<dbReference type="KEGG" id="dpx:DAPPUDRAFT_216243"/>
<evidence type="ECO:0008006" key="13">
    <source>
        <dbReference type="Google" id="ProtNLM"/>
    </source>
</evidence>
<dbReference type="InterPro" id="IPR036390">
    <property type="entry name" value="WH_DNA-bd_sf"/>
</dbReference>
<dbReference type="Pfam" id="PF00270">
    <property type="entry name" value="DEAD"/>
    <property type="match status" value="2"/>
</dbReference>
<dbReference type="CDD" id="cd18795">
    <property type="entry name" value="SF2_C_Ski2"/>
    <property type="match status" value="2"/>
</dbReference>
<keyword evidence="5" id="KW-0378">Hydrolase</keyword>
<dbReference type="Gene3D" id="1.10.10.10">
    <property type="entry name" value="Winged helix-like DNA-binding domain superfamily/Winged helix DNA-binding domain"/>
    <property type="match status" value="2"/>
</dbReference>
<dbReference type="EMBL" id="GL732602">
    <property type="protein sequence ID" value="EFX72172.1"/>
    <property type="molecule type" value="Genomic_DNA"/>
</dbReference>
<comment type="subcellular location">
    <subcellularLocation>
        <location evidence="1">Cytoplasm</location>
    </subcellularLocation>
</comment>
<dbReference type="InterPro" id="IPR036388">
    <property type="entry name" value="WH-like_DNA-bd_sf"/>
</dbReference>
<dbReference type="CDD" id="cd18022">
    <property type="entry name" value="DEXHc_ASCC3_2"/>
    <property type="match status" value="1"/>
</dbReference>
<evidence type="ECO:0000256" key="2">
    <source>
        <dbReference type="ARBA" id="ARBA00022490"/>
    </source>
</evidence>
<dbReference type="FunFam" id="1.10.3380.10:FF:000001">
    <property type="entry name" value="U5 small nuclear ribonucleoprotein helicase"/>
    <property type="match status" value="1"/>
</dbReference>
<keyword evidence="7" id="KW-0067">ATP-binding</keyword>
<dbReference type="SUPFAM" id="SSF46785">
    <property type="entry name" value="Winged helix' DNA-binding domain"/>
    <property type="match status" value="2"/>
</dbReference>
<dbReference type="Gene3D" id="1.10.150.20">
    <property type="entry name" value="5' to 3' exonuclease, C-terminal subdomain"/>
    <property type="match status" value="1"/>
</dbReference>
<dbReference type="InParanoid" id="E9H7W7"/>
<dbReference type="GO" id="GO:0003676">
    <property type="term" value="F:nucleic acid binding"/>
    <property type="evidence" value="ECO:0007669"/>
    <property type="project" value="InterPro"/>
</dbReference>
<evidence type="ECO:0000256" key="5">
    <source>
        <dbReference type="ARBA" id="ARBA00022801"/>
    </source>
</evidence>
<feature type="domain" description="Helicase C-terminal" evidence="10">
    <location>
        <begin position="1278"/>
        <end position="1473"/>
    </location>
</feature>
<dbReference type="GO" id="GO:0005524">
    <property type="term" value="F:ATP binding"/>
    <property type="evidence" value="ECO:0007669"/>
    <property type="project" value="UniProtKB-KW"/>
</dbReference>
<dbReference type="SUPFAM" id="SSF81296">
    <property type="entry name" value="E set domains"/>
    <property type="match status" value="1"/>
</dbReference>
<dbReference type="Gene3D" id="3.40.50.300">
    <property type="entry name" value="P-loop containing nucleotide triphosphate hydrolases"/>
    <property type="match status" value="4"/>
</dbReference>
<dbReference type="FunFam" id="2.60.40.150:FF:000004">
    <property type="entry name" value="RNA helicase, activating signal cointegrator 1"/>
    <property type="match status" value="1"/>
</dbReference>
<dbReference type="OrthoDB" id="5575at2759"/>
<dbReference type="PIRSF" id="PIRSF039073">
    <property type="entry name" value="BRR2"/>
    <property type="match status" value="1"/>
</dbReference>
<dbReference type="FunFam" id="1.10.10.10:FF:000024">
    <property type="entry name" value="U5 small nuclear ribonucleoprotein helicase"/>
    <property type="match status" value="1"/>
</dbReference>
<dbReference type="GO" id="GO:0005737">
    <property type="term" value="C:cytoplasm"/>
    <property type="evidence" value="ECO:0007669"/>
    <property type="project" value="UniProtKB-SubCell"/>
</dbReference>
<dbReference type="FunFam" id="2.60.40.150:FF:000113">
    <property type="entry name" value="activating signal cointegrator 1 complex subunit 3"/>
    <property type="match status" value="1"/>
</dbReference>
<evidence type="ECO:0000256" key="6">
    <source>
        <dbReference type="ARBA" id="ARBA00022806"/>
    </source>
</evidence>
<evidence type="ECO:0000256" key="8">
    <source>
        <dbReference type="ARBA" id="ARBA00054527"/>
    </source>
</evidence>
<accession>E9H7W7</accession>
<dbReference type="SMART" id="SM00382">
    <property type="entry name" value="AAA"/>
    <property type="match status" value="2"/>
</dbReference>
<dbReference type="OMA" id="MCSATEF"/>
<evidence type="ECO:0000256" key="4">
    <source>
        <dbReference type="ARBA" id="ARBA00022741"/>
    </source>
</evidence>
<dbReference type="FunFam" id="3.40.50.300:FF:000062">
    <property type="entry name" value="U5 small nuclear ribonucleoprotein helicase"/>
    <property type="match status" value="1"/>
</dbReference>
<keyword evidence="12" id="KW-1185">Reference proteome</keyword>
<evidence type="ECO:0000256" key="1">
    <source>
        <dbReference type="ARBA" id="ARBA00004496"/>
    </source>
</evidence>
<dbReference type="Pfam" id="PF02889">
    <property type="entry name" value="Sec63"/>
    <property type="match status" value="2"/>
</dbReference>
<dbReference type="InterPro" id="IPR004179">
    <property type="entry name" value="Sec63-dom"/>
</dbReference>
<dbReference type="InterPro" id="IPR001650">
    <property type="entry name" value="Helicase_C-like"/>
</dbReference>
<dbReference type="CDD" id="cd18020">
    <property type="entry name" value="DEXHc_ASCC3_1"/>
    <property type="match status" value="1"/>
</dbReference>
<dbReference type="Gene3D" id="2.60.40.150">
    <property type="entry name" value="C2 domain"/>
    <property type="match status" value="2"/>
</dbReference>
<comment type="function">
    <text evidence="8">Catalyzes the ATP-dependent unwinding of U4/U6 RNA duplices, an essential step in the assembly of a catalytically active spliceosome. Plays a role in pre-mRNA splicing.</text>
</comment>
<dbReference type="PANTHER" id="PTHR47961">
    <property type="entry name" value="DNA POLYMERASE THETA, PUTATIVE (AFU_ORTHOLOGUE AFUA_1G05260)-RELATED"/>
    <property type="match status" value="1"/>
</dbReference>
<reference evidence="11 12" key="1">
    <citation type="journal article" date="2011" name="Science">
        <title>The ecoresponsive genome of Daphnia pulex.</title>
        <authorList>
            <person name="Colbourne J.K."/>
            <person name="Pfrender M.E."/>
            <person name="Gilbert D."/>
            <person name="Thomas W.K."/>
            <person name="Tucker A."/>
            <person name="Oakley T.H."/>
            <person name="Tokishita S."/>
            <person name="Aerts A."/>
            <person name="Arnold G.J."/>
            <person name="Basu M.K."/>
            <person name="Bauer D.J."/>
            <person name="Caceres C.E."/>
            <person name="Carmel L."/>
            <person name="Casola C."/>
            <person name="Choi J.H."/>
            <person name="Detter J.C."/>
            <person name="Dong Q."/>
            <person name="Dusheyko S."/>
            <person name="Eads B.D."/>
            <person name="Frohlich T."/>
            <person name="Geiler-Samerotte K.A."/>
            <person name="Gerlach D."/>
            <person name="Hatcher P."/>
            <person name="Jogdeo S."/>
            <person name="Krijgsveld J."/>
            <person name="Kriventseva E.V."/>
            <person name="Kultz D."/>
            <person name="Laforsch C."/>
            <person name="Lindquist E."/>
            <person name="Lopez J."/>
            <person name="Manak J.R."/>
            <person name="Muller J."/>
            <person name="Pangilinan J."/>
            <person name="Patwardhan R.P."/>
            <person name="Pitluck S."/>
            <person name="Pritham E.J."/>
            <person name="Rechtsteiner A."/>
            <person name="Rho M."/>
            <person name="Rogozin I.B."/>
            <person name="Sakarya O."/>
            <person name="Salamov A."/>
            <person name="Schaack S."/>
            <person name="Shapiro H."/>
            <person name="Shiga Y."/>
            <person name="Skalitzky C."/>
            <person name="Smith Z."/>
            <person name="Souvorov A."/>
            <person name="Sung W."/>
            <person name="Tang Z."/>
            <person name="Tsuchiya D."/>
            <person name="Tu H."/>
            <person name="Vos H."/>
            <person name="Wang M."/>
            <person name="Wolf Y.I."/>
            <person name="Yamagata H."/>
            <person name="Yamada T."/>
            <person name="Ye Y."/>
            <person name="Shaw J.R."/>
            <person name="Andrews J."/>
            <person name="Crease T.J."/>
            <person name="Tang H."/>
            <person name="Lucas S.M."/>
            <person name="Robertson H.M."/>
            <person name="Bork P."/>
            <person name="Koonin E.V."/>
            <person name="Zdobnov E.M."/>
            <person name="Grigoriev I.V."/>
            <person name="Lynch M."/>
            <person name="Boore J.L."/>
        </authorList>
    </citation>
    <scope>NUCLEOTIDE SEQUENCE [LARGE SCALE GENOMIC DNA]</scope>
</reference>
<dbReference type="FunCoup" id="E9H7W7">
    <property type="interactions" value="1902"/>
</dbReference>
<name>E9H7W7_DAPPU</name>
<keyword evidence="6" id="KW-0347">Helicase</keyword>
<keyword evidence="3" id="KW-0677">Repeat</keyword>
<gene>
    <name evidence="11" type="ORF">DAPPUDRAFT_216243</name>
</gene>
<evidence type="ECO:0000256" key="3">
    <source>
        <dbReference type="ARBA" id="ARBA00022737"/>
    </source>
</evidence>
<dbReference type="GO" id="GO:0043138">
    <property type="term" value="F:3'-5' DNA helicase activity"/>
    <property type="evidence" value="ECO:0000318"/>
    <property type="project" value="GO_Central"/>
</dbReference>
<dbReference type="InterPro" id="IPR050474">
    <property type="entry name" value="Hel308_SKI2-like"/>
</dbReference>
<feature type="domain" description="Helicase C-terminal" evidence="10">
    <location>
        <begin position="430"/>
        <end position="652"/>
    </location>
</feature>
<evidence type="ECO:0000256" key="7">
    <source>
        <dbReference type="ARBA" id="ARBA00022840"/>
    </source>
</evidence>
<protein>
    <recommendedName>
        <fullName evidence="13">Activating signal cointegrator 1 complex subunit 3</fullName>
    </recommendedName>
</protein>
<dbReference type="PANTHER" id="PTHR47961:SF13">
    <property type="entry name" value="ACTIVATING SIGNAL COINTEGRATOR 1 COMPLEX SUBUNIT 3"/>
    <property type="match status" value="1"/>
</dbReference>
<dbReference type="Gene3D" id="1.10.3380.10">
    <property type="entry name" value="Sec63 N-terminal domain-like domain"/>
    <property type="match status" value="2"/>
</dbReference>
<dbReference type="STRING" id="6669.E9H7W7"/>
<organism evidence="11 12">
    <name type="scientific">Daphnia pulex</name>
    <name type="common">Water flea</name>
    <dbReference type="NCBI Taxonomy" id="6669"/>
    <lineage>
        <taxon>Eukaryota</taxon>
        <taxon>Metazoa</taxon>
        <taxon>Ecdysozoa</taxon>
        <taxon>Arthropoda</taxon>
        <taxon>Crustacea</taxon>
        <taxon>Branchiopoda</taxon>
        <taxon>Diplostraca</taxon>
        <taxon>Cladocera</taxon>
        <taxon>Anomopoda</taxon>
        <taxon>Daphniidae</taxon>
        <taxon>Daphnia</taxon>
    </lineage>
</organism>
<feature type="domain" description="Helicase ATP-binding" evidence="9">
    <location>
        <begin position="219"/>
        <end position="403"/>
    </location>
</feature>
<keyword evidence="2" id="KW-0963">Cytoplasm</keyword>
<dbReference type="SMART" id="SM00490">
    <property type="entry name" value="HELICc"/>
    <property type="match status" value="2"/>
</dbReference>
<evidence type="ECO:0000313" key="12">
    <source>
        <dbReference type="Proteomes" id="UP000000305"/>
    </source>
</evidence>
<dbReference type="InterPro" id="IPR035892">
    <property type="entry name" value="C2_domain_sf"/>
</dbReference>
<dbReference type="FunFam" id="3.40.50.300:FF:000231">
    <property type="entry name" value="Activating signal cointegrator 1 complex subunit 3"/>
    <property type="match status" value="1"/>
</dbReference>
<proteinExistence type="predicted"/>
<dbReference type="InterPro" id="IPR027417">
    <property type="entry name" value="P-loop_NTPase"/>
</dbReference>
<dbReference type="GO" id="GO:0180022">
    <property type="term" value="C:RQC-trigger complex"/>
    <property type="evidence" value="ECO:0007669"/>
    <property type="project" value="UniProtKB-ARBA"/>
</dbReference>
<dbReference type="PROSITE" id="PS51194">
    <property type="entry name" value="HELICASE_CTER"/>
    <property type="match status" value="2"/>
</dbReference>
<dbReference type="Pfam" id="PF00271">
    <property type="entry name" value="Helicase_C"/>
    <property type="match status" value="2"/>
</dbReference>
<dbReference type="FunFam" id="3.40.50.300:FF:000102">
    <property type="entry name" value="RNA helicase, activating signal cointegrator 1"/>
    <property type="match status" value="1"/>
</dbReference>
<dbReference type="InterPro" id="IPR011545">
    <property type="entry name" value="DEAD/DEAH_box_helicase_dom"/>
</dbReference>
<dbReference type="HOGENOM" id="CLU_000335_2_1_1"/>
<sequence>MNVLCSSKSDDELQTEFFDLLGFERFELIQELLEHRKEMKKAEKSIATQVAMASSKPKPYPAGPIISGQVLVQSAQEKDLMKQVRREEKRFQKLRQGYENDVEEASSMKMFQEQQLVMASTLPIMKHSASKAIKYPNVYDSIAEAKQSSSFVGGKKMALPESAVRTNTAKYEEINIPLSEPAPTEVGNQLIPIASLDDISRKAFGNCKNLNKIQSVVFETAYRTNENMLVCAPTGAGKTNIAMLTILHQIKQYITNGVLERKDQFKIVYVAPMKALAAEMAENFGKRLAPLGLLVRELTGDMQLTKAEIMATQMLITTPEKWDVITRKSTGDIALTQLVKLLIIDEVHLLHGDRGPVVEALVARTLRQVESSQMMIRILGLSATLPNYVDVAQFLHVNPYKGLFYFDSRFRPVPLSQTFIGVKEVNPMRQMQQMDFVCFDKVAAMVQQGHQVMVFVHARNATLKTAQTLRMIAQEKNQLHLFQPEDNSGFSTAMRTAGKSRNRHLVDLFKDGFAIHHAGMLRSDRNLVEKMFADGMARVLVCTATLAWGVNLPAHAVIIKGTEIYDAKHGAFVDIGILDVLQIFGRAGRPQFDKSGHGTIITSHDKLAHYLSLLTCQYPIESSFEKSMTDNLNAEITLGTVANVDEAVQWLSYTYLFIRMRKNPIAYGINLDQIFDDPHLGGKRRELIVMAARSLDKARMIRFEEKTGLLHATDLGRTASHFYIKYDTVEIFNEQMHQAMNDAEIFALISMATEFDQLKVRDDELDELDDYLHTYCELPVSGGSENIHGKVNILMQTYVSRGSVNSFSLISDQSFIAQNSSRIARALFEIVLRKNWPLMSGRVLRVSNMIEQRVWDSQHPLRQFGTLGQDIIIKLEEKKLSLERLREMDSKEIGFMIQNQRSGPIVKRNASEFPYLDVEATVQPITRTVLRIRLSIRPDFRWNDRIHGLSSEPYWMWVEDPENNTTYHYESISLGKKQVTRKEEQVIVFTIPIFEPLPSQYYIRIVSDRWLRCETTYPISFQHLILPERHPPHTGLLDLKPLPVTALKNPEWQSLYSFPYFNPIQTQLFHVLYHTDHNVLLGAPTGSGKTIVAEIAMFRVFREYPKAKVVYIAPMKALVRERMDDWRERLGRRLGKNVVELTGDVTPDVRAISRADVIVTTPEKWDGVSRSWQTRDYVRAVALIIIDEIHLLGEDRGPVLEVIVSRTNFIASHTGRSLRLIGLSTAVANARDLADWLNIGQVGLFNFRPSVRPVPLEVHISGFPGKHYCPRMATMNKPTFQAIKQHSPDKPVLVFVSSRRQTRLTALDLIGYLAAEDSPRQFVRMPERDMEQLTISIRDPNLKLTLSFGVGIHHAGLTEKDRRLVEELFVNQKIQVLIATATLAWGVNFPAHLVVIKGTEYYDGKSRRYVDMPITDVLQMMGRAGRPQYDDHGVACVLVHDIKKDFYKKFLYEPFPVESSLLDVLPEHLNAEIVAGTICSKQDAIDYLTWTYFFRRLLQNPAYYGLEQLEPTDVNHYLTSLIHRSLSVLEAASCLEIEDEGGRVAPTSLGRIASYYYLSYHTLQLFRDRLGHETKLEDLLSILSDAHEYNELPVRHNEDLLNAELAKKCLLPVNPYTYDSSHTKAHLLFQSHFSRLSLPCADYVTDTKSVLDQAIRILQAMMDVAAEGGWLATTLRIQQLLQMVIQAMWIEDPAILMLPHFDSFILPVLRSSQEPLTFLPVLQKAFAVDCAKMCNLLATDFSPDQIQEVRQVLSNLPVIDIAMSVQFGTTSVPLSIIPNCGLQETVWIDVPADQECLLDVTFTRQSLNRTVYAPKFPKPKDEGWFLTLGSIEKQELLALKRVTLPRVKCTQQLSFTTPARLGRLMLTLYFMSDSYLGLDQQYNVHLNVCKAKPKECDDDYETNNDF</sequence>
<dbReference type="SUPFAM" id="SSF158702">
    <property type="entry name" value="Sec63 N-terminal domain-like"/>
    <property type="match status" value="2"/>
</dbReference>
<evidence type="ECO:0000313" key="11">
    <source>
        <dbReference type="EMBL" id="EFX72172.1"/>
    </source>
</evidence>
<dbReference type="PROSITE" id="PS51192">
    <property type="entry name" value="HELICASE_ATP_BIND_1"/>
    <property type="match status" value="2"/>
</dbReference>